<comment type="similarity">
    <text evidence="2">Belongs to the band 7/mec-2 family.</text>
</comment>
<evidence type="ECO:0000313" key="6">
    <source>
        <dbReference type="EMBL" id="KAL1791911.1"/>
    </source>
</evidence>
<dbReference type="EMBL" id="JBHGVX010000010">
    <property type="protein sequence ID" value="KAL1791911.1"/>
    <property type="molecule type" value="Genomic_DNA"/>
</dbReference>
<dbReference type="Gene3D" id="3.30.479.30">
    <property type="entry name" value="Band 7 domain"/>
    <property type="match status" value="1"/>
</dbReference>
<dbReference type="CDD" id="cd08829">
    <property type="entry name" value="SPFH_paraslipin"/>
    <property type="match status" value="1"/>
</dbReference>
<dbReference type="Pfam" id="PF01145">
    <property type="entry name" value="Band_7"/>
    <property type="match status" value="1"/>
</dbReference>
<evidence type="ECO:0000256" key="4">
    <source>
        <dbReference type="SAM" id="MobiDB-lite"/>
    </source>
</evidence>
<comment type="subcellular location">
    <subcellularLocation>
        <location evidence="1">Mitochondrion</location>
    </subcellularLocation>
</comment>
<dbReference type="PANTHER" id="PTHR43327:SF10">
    <property type="entry name" value="STOMATIN-LIKE PROTEIN 2, MITOCHONDRIAL"/>
    <property type="match status" value="1"/>
</dbReference>
<reference evidence="6 7" key="1">
    <citation type="submission" date="2024-09" db="EMBL/GenBank/DDBJ databases">
        <title>T2T genomes of carrot and Alternaria dauci and their utility for understanding host-pathogen interaction during carrot leaf blight disease.</title>
        <authorList>
            <person name="Liu W."/>
            <person name="Xu S."/>
            <person name="Ou C."/>
            <person name="Liu X."/>
            <person name="Zhuang F."/>
            <person name="Deng X.W."/>
        </authorList>
    </citation>
    <scope>NUCLEOTIDE SEQUENCE [LARGE SCALE GENOMIC DNA]</scope>
    <source>
        <strain evidence="6 7">A2016</strain>
    </source>
</reference>
<evidence type="ECO:0000256" key="3">
    <source>
        <dbReference type="ARBA" id="ARBA00023128"/>
    </source>
</evidence>
<evidence type="ECO:0000256" key="1">
    <source>
        <dbReference type="ARBA" id="ARBA00004173"/>
    </source>
</evidence>
<dbReference type="Pfam" id="PF16200">
    <property type="entry name" value="Band_7_C"/>
    <property type="match status" value="1"/>
</dbReference>
<feature type="region of interest" description="Disordered" evidence="4">
    <location>
        <begin position="128"/>
        <end position="154"/>
    </location>
</feature>
<evidence type="ECO:0000313" key="7">
    <source>
        <dbReference type="Proteomes" id="UP001578633"/>
    </source>
</evidence>
<dbReference type="InterPro" id="IPR032435">
    <property type="entry name" value="STML2-like_C"/>
</dbReference>
<dbReference type="SUPFAM" id="SSF117892">
    <property type="entry name" value="Band 7/SPFH domain"/>
    <property type="match status" value="1"/>
</dbReference>
<dbReference type="InterPro" id="IPR001107">
    <property type="entry name" value="Band_7"/>
</dbReference>
<accession>A0ABR3U688</accession>
<dbReference type="Pfam" id="PF01425">
    <property type="entry name" value="Amidase"/>
    <property type="match status" value="1"/>
</dbReference>
<dbReference type="InterPro" id="IPR036928">
    <property type="entry name" value="AS_sf"/>
</dbReference>
<dbReference type="SMART" id="SM00244">
    <property type="entry name" value="PHB"/>
    <property type="match status" value="1"/>
</dbReference>
<sequence length="817" mass="87484">MGSDLYRLTASEISAKIKAGETSVEEYAKSLLERIKSRDEAVQAWAYLDPEYVIKKAKTLDAIPAAERGPLHGVAIAVKDVIYTKDMPTQFNSPIYANDAPQVDAGSIAILRKNGALILGKTTTTEFAATTTGPKTRNPHDPNRTPGGSSSGSGAAVGDFQAPIGLGTQTGGSTIRPGSYNGIYALKPTWNSITREGQKIYSLILDTLGLYARSVADLELLADTFAIHDDAPPPTGFTVKGAKFAFLKTMVWPNVGPGTTAALDKAVSLLRAHGAEVEEIDLPAHLNELPNWHATVLNSDGRTAFLPEYTVAKDKISEQLVGHVENSGKISRKAQLEAFDEIAAARPVVDDILGKYDAVLTPSVPDEAPLGIEKTGSAAFCLIWTALHTPVVNVPGFKGENGMPIGVSLVAPRYHDRRLLAPLRLPGYCEAQDGSFSQLNSLSATDPTNVFSSFGSSSSNSKSGLPSYFSSSKRLPTNTVIRFVPQQTAWIVERMGKFNRILEPGLAVLIPFIDRIAYVRSLKENAIEIPSQSAITADNVTLELDGVLYTRVFDAYKASYGVEDAEYAISQLAQTTMRSEIGQLSLDHVLKERANLNANITAAINEAAQDWGVTCLRYEIRDIHAPEPVVEAMHRQVTAERSKRAEILESEGQRQSAINIAEGKKQSVILASEALRAEQINMANGEAEAILLKATATANGIDAVARSISQGGGAAQNAISLSVAEKYVDAFGNLAKEGTSIVVPGNVGDMSGMIASAMAVYGNVNASQAKAQASKMVDGGSSKQIQELESKLNDAENGSSQMHNEINRVMDERLTKR</sequence>
<keyword evidence="7" id="KW-1185">Reference proteome</keyword>
<comment type="caution">
    <text evidence="6">The sequence shown here is derived from an EMBL/GenBank/DDBJ whole genome shotgun (WGS) entry which is preliminary data.</text>
</comment>
<keyword evidence="3" id="KW-0496">Mitochondrion</keyword>
<dbReference type="InterPro" id="IPR036013">
    <property type="entry name" value="Band_7/SPFH_dom_sf"/>
</dbReference>
<name>A0ABR3U688_9PLEO</name>
<evidence type="ECO:0000256" key="2">
    <source>
        <dbReference type="ARBA" id="ARBA00008164"/>
    </source>
</evidence>
<dbReference type="InterPro" id="IPR023631">
    <property type="entry name" value="Amidase_dom"/>
</dbReference>
<gene>
    <name evidence="6" type="ORF">ACET3X_009662</name>
</gene>
<proteinExistence type="inferred from homology"/>
<dbReference type="PANTHER" id="PTHR43327">
    <property type="entry name" value="STOMATIN-LIKE PROTEIN 2, MITOCHONDRIAL"/>
    <property type="match status" value="1"/>
</dbReference>
<organism evidence="6 7">
    <name type="scientific">Alternaria dauci</name>
    <dbReference type="NCBI Taxonomy" id="48095"/>
    <lineage>
        <taxon>Eukaryota</taxon>
        <taxon>Fungi</taxon>
        <taxon>Dikarya</taxon>
        <taxon>Ascomycota</taxon>
        <taxon>Pezizomycotina</taxon>
        <taxon>Dothideomycetes</taxon>
        <taxon>Pleosporomycetidae</taxon>
        <taxon>Pleosporales</taxon>
        <taxon>Pleosporineae</taxon>
        <taxon>Pleosporaceae</taxon>
        <taxon>Alternaria</taxon>
        <taxon>Alternaria sect. Porri</taxon>
    </lineage>
</organism>
<protein>
    <recommendedName>
        <fullName evidence="5">Band 7 domain-containing protein</fullName>
    </recommendedName>
</protein>
<dbReference type="InterPro" id="IPR001972">
    <property type="entry name" value="Stomatin_HflK_fam"/>
</dbReference>
<dbReference type="RefSeq" id="XP_069302495.1">
    <property type="nucleotide sequence ID" value="XM_069455802.1"/>
</dbReference>
<dbReference type="Proteomes" id="UP001578633">
    <property type="component" value="Chromosome 10"/>
</dbReference>
<dbReference type="PRINTS" id="PR00721">
    <property type="entry name" value="STOMATIN"/>
</dbReference>
<dbReference type="SUPFAM" id="SSF75304">
    <property type="entry name" value="Amidase signature (AS) enzymes"/>
    <property type="match status" value="1"/>
</dbReference>
<dbReference type="InterPro" id="IPR050710">
    <property type="entry name" value="Band7/mec-2_domain"/>
</dbReference>
<dbReference type="Gene3D" id="3.90.1300.10">
    <property type="entry name" value="Amidase signature (AS) domain"/>
    <property type="match status" value="1"/>
</dbReference>
<evidence type="ECO:0000259" key="5">
    <source>
        <dbReference type="SMART" id="SM00244"/>
    </source>
</evidence>
<dbReference type="GeneID" id="96089984"/>
<feature type="domain" description="Band 7" evidence="5">
    <location>
        <begin position="479"/>
        <end position="637"/>
    </location>
</feature>